<dbReference type="Pfam" id="PF00400">
    <property type="entry name" value="WD40"/>
    <property type="match status" value="4"/>
</dbReference>
<dbReference type="Gene3D" id="2.130.10.10">
    <property type="entry name" value="YVTN repeat-like/Quinoprotein amine dehydrogenase"/>
    <property type="match status" value="2"/>
</dbReference>
<dbReference type="STRING" id="947166.A0A1D1UG42"/>
<evidence type="ECO:0000256" key="8">
    <source>
        <dbReference type="SAM" id="MobiDB-lite"/>
    </source>
</evidence>
<evidence type="ECO:0000256" key="7">
    <source>
        <dbReference type="PROSITE-ProRule" id="PRU00221"/>
    </source>
</evidence>
<name>A0A1D1UG42_RAMVA</name>
<keyword evidence="11" id="KW-1185">Reference proteome</keyword>
<sequence length="440" mass="50837">MKVKVLSRNPDQYLRETKRDIPKIPRNYDPVQHPFEAAREYVRAVNTAKLDRLFAKPFIGSLDGHREGVQTLLCHPQSLSTLISGSYDGEIRLWSLTERKCLKAVQAHRGMVRSLCFNVTGSHLFSVGDDQNINQWNIDNFDEPVSTIPSKSSLFAIDHHYNEAKFATGGEAVEIWDEDRSHPIRSFSWGADSIQALKFNRVETNILASCAADRSIVLHDIRQAEPLRKVVLKMRSNALCWNPMEAFLFTVANEDYNCYSFDMRKLGTPVMVYMDHVSAVLDLDYSPTGREFVTASYDKTIRIFPADKGRSREIYHTKRMQRVTTVKYSRDDKYVVSGSDEMNIRLWKAHASQKLGYLEPRESAASRYNEKLKDKYGHHPQVKRILRHRHLPKHVYNAKKQNDESRFSQKRKEGNRRAHSKPGAVPFVPERKKVTLQEQE</sequence>
<dbReference type="EMBL" id="BDGG01000001">
    <property type="protein sequence ID" value="GAU87510.1"/>
    <property type="molecule type" value="Genomic_DNA"/>
</dbReference>
<evidence type="ECO:0000313" key="11">
    <source>
        <dbReference type="Proteomes" id="UP000186922"/>
    </source>
</evidence>
<dbReference type="SMART" id="SM00320">
    <property type="entry name" value="WD40"/>
    <property type="match status" value="6"/>
</dbReference>
<evidence type="ECO:0000256" key="5">
    <source>
        <dbReference type="ARBA" id="ARBA00023242"/>
    </source>
</evidence>
<dbReference type="GO" id="GO:0032040">
    <property type="term" value="C:small-subunit processome"/>
    <property type="evidence" value="ECO:0007669"/>
    <property type="project" value="TreeGrafter"/>
</dbReference>
<evidence type="ECO:0000256" key="1">
    <source>
        <dbReference type="ARBA" id="ARBA00004604"/>
    </source>
</evidence>
<evidence type="ECO:0000256" key="6">
    <source>
        <dbReference type="ARBA" id="ARBA00023274"/>
    </source>
</evidence>
<accession>A0A1D1UG42</accession>
<dbReference type="PROSITE" id="PS50082">
    <property type="entry name" value="WD_REPEATS_2"/>
    <property type="match status" value="4"/>
</dbReference>
<dbReference type="PROSITE" id="PS50294">
    <property type="entry name" value="WD_REPEATS_REGION"/>
    <property type="match status" value="3"/>
</dbReference>
<proteinExistence type="inferred from homology"/>
<dbReference type="FunFam" id="2.130.10.10:FF:000132">
    <property type="entry name" value="DDB1- and CUL4-associated factor 13"/>
    <property type="match status" value="1"/>
</dbReference>
<dbReference type="InterPro" id="IPR051733">
    <property type="entry name" value="WD_repeat_DCAF13/WDSOF1"/>
</dbReference>
<dbReference type="PANTHER" id="PTHR22851">
    <property type="entry name" value="U3 SMALL NUCLEOLAR RNA U3 SNORNA ASSOCIATED PROTEIN"/>
    <property type="match status" value="1"/>
</dbReference>
<comment type="caution">
    <text evidence="10">The sequence shown here is derived from an EMBL/GenBank/DDBJ whole genome shotgun (WGS) entry which is preliminary data.</text>
</comment>
<dbReference type="PANTHER" id="PTHR22851:SF0">
    <property type="entry name" value="DDB1- AND CUL4-ASSOCIATED FACTOR 13"/>
    <property type="match status" value="1"/>
</dbReference>
<dbReference type="InterPro" id="IPR007287">
    <property type="entry name" value="Sof1"/>
</dbReference>
<dbReference type="InterPro" id="IPR036322">
    <property type="entry name" value="WD40_repeat_dom_sf"/>
</dbReference>
<feature type="domain" description="Sof1-like protein" evidence="9">
    <location>
        <begin position="349"/>
        <end position="434"/>
    </location>
</feature>
<comment type="subcellular location">
    <subcellularLocation>
        <location evidence="1">Nucleus</location>
        <location evidence="1">Nucleolus</location>
    </subcellularLocation>
</comment>
<feature type="repeat" description="WD" evidence="7">
    <location>
        <begin position="273"/>
        <end position="314"/>
    </location>
</feature>
<dbReference type="GO" id="GO:0000462">
    <property type="term" value="P:maturation of SSU-rRNA from tricistronic rRNA transcript (SSU-rRNA, 5.8S rRNA, LSU-rRNA)"/>
    <property type="evidence" value="ECO:0007669"/>
    <property type="project" value="TreeGrafter"/>
</dbReference>
<dbReference type="InterPro" id="IPR001680">
    <property type="entry name" value="WD40_rpt"/>
</dbReference>
<keyword evidence="6" id="KW-0687">Ribonucleoprotein</keyword>
<feature type="repeat" description="WD" evidence="7">
    <location>
        <begin position="105"/>
        <end position="146"/>
    </location>
</feature>
<dbReference type="OrthoDB" id="10249065at2759"/>
<evidence type="ECO:0000256" key="3">
    <source>
        <dbReference type="ARBA" id="ARBA00022574"/>
    </source>
</evidence>
<protein>
    <recommendedName>
        <fullName evidence="9">Sof1-like protein domain-containing protein</fullName>
    </recommendedName>
</protein>
<keyword evidence="5" id="KW-0539">Nucleus</keyword>
<evidence type="ECO:0000313" key="10">
    <source>
        <dbReference type="EMBL" id="GAU87510.1"/>
    </source>
</evidence>
<keyword evidence="4" id="KW-0677">Repeat</keyword>
<organism evidence="10 11">
    <name type="scientific">Ramazzottius varieornatus</name>
    <name type="common">Water bear</name>
    <name type="synonym">Tardigrade</name>
    <dbReference type="NCBI Taxonomy" id="947166"/>
    <lineage>
        <taxon>Eukaryota</taxon>
        <taxon>Metazoa</taxon>
        <taxon>Ecdysozoa</taxon>
        <taxon>Tardigrada</taxon>
        <taxon>Eutardigrada</taxon>
        <taxon>Parachela</taxon>
        <taxon>Hypsibioidea</taxon>
        <taxon>Ramazzottiidae</taxon>
        <taxon>Ramazzottius</taxon>
    </lineage>
</organism>
<feature type="repeat" description="WD" evidence="7">
    <location>
        <begin position="316"/>
        <end position="357"/>
    </location>
</feature>
<gene>
    <name evidence="10" type="primary">RvY_00342-1</name>
    <name evidence="10" type="synonym">RvY_00342.1</name>
    <name evidence="10" type="ORF">RvY_00342</name>
</gene>
<evidence type="ECO:0000259" key="9">
    <source>
        <dbReference type="Pfam" id="PF04158"/>
    </source>
</evidence>
<feature type="repeat" description="WD" evidence="7">
    <location>
        <begin position="62"/>
        <end position="104"/>
    </location>
</feature>
<evidence type="ECO:0000256" key="2">
    <source>
        <dbReference type="ARBA" id="ARBA00005649"/>
    </source>
</evidence>
<dbReference type="InterPro" id="IPR015943">
    <property type="entry name" value="WD40/YVTN_repeat-like_dom_sf"/>
</dbReference>
<feature type="compositionally biased region" description="Basic and acidic residues" evidence="8">
    <location>
        <begin position="400"/>
        <end position="416"/>
    </location>
</feature>
<dbReference type="AlphaFoldDB" id="A0A1D1UG42"/>
<evidence type="ECO:0000256" key="4">
    <source>
        <dbReference type="ARBA" id="ARBA00022737"/>
    </source>
</evidence>
<reference evidence="10 11" key="1">
    <citation type="journal article" date="2016" name="Nat. Commun.">
        <title>Extremotolerant tardigrade genome and improved radiotolerance of human cultured cells by tardigrade-unique protein.</title>
        <authorList>
            <person name="Hashimoto T."/>
            <person name="Horikawa D.D."/>
            <person name="Saito Y."/>
            <person name="Kuwahara H."/>
            <person name="Kozuka-Hata H."/>
            <person name="Shin-I T."/>
            <person name="Minakuchi Y."/>
            <person name="Ohishi K."/>
            <person name="Motoyama A."/>
            <person name="Aizu T."/>
            <person name="Enomoto A."/>
            <person name="Kondo K."/>
            <person name="Tanaka S."/>
            <person name="Hara Y."/>
            <person name="Koshikawa S."/>
            <person name="Sagara H."/>
            <person name="Miura T."/>
            <person name="Yokobori S."/>
            <person name="Miyagawa K."/>
            <person name="Suzuki Y."/>
            <person name="Kubo T."/>
            <person name="Oyama M."/>
            <person name="Kohara Y."/>
            <person name="Fujiyama A."/>
            <person name="Arakawa K."/>
            <person name="Katayama T."/>
            <person name="Toyoda A."/>
            <person name="Kunieda T."/>
        </authorList>
    </citation>
    <scope>NUCLEOTIDE SEQUENCE [LARGE SCALE GENOMIC DNA]</scope>
    <source>
        <strain evidence="10 11">YOKOZUNA-1</strain>
    </source>
</reference>
<feature type="compositionally biased region" description="Basic and acidic residues" evidence="8">
    <location>
        <begin position="429"/>
        <end position="440"/>
    </location>
</feature>
<dbReference type="Proteomes" id="UP000186922">
    <property type="component" value="Unassembled WGS sequence"/>
</dbReference>
<dbReference type="SUPFAM" id="SSF50978">
    <property type="entry name" value="WD40 repeat-like"/>
    <property type="match status" value="1"/>
</dbReference>
<dbReference type="Pfam" id="PF04158">
    <property type="entry name" value="Sof1"/>
    <property type="match status" value="1"/>
</dbReference>
<keyword evidence="3 7" id="KW-0853">WD repeat</keyword>
<comment type="similarity">
    <text evidence="2">Belongs to the WD repeat DCAF13/WDSOF1 family.</text>
</comment>
<feature type="region of interest" description="Disordered" evidence="8">
    <location>
        <begin position="400"/>
        <end position="440"/>
    </location>
</feature>